<dbReference type="PANTHER" id="PTHR43798:SF33">
    <property type="entry name" value="HYDROLASE, PUTATIVE (AFU_ORTHOLOGUE AFUA_2G14860)-RELATED"/>
    <property type="match status" value="1"/>
</dbReference>
<sequence length="396" mass="43581">MITNPRYPSGRIVLGGAFLFVLGAVLRKCRREYGTIKSPWTRSLPQPIHQLPEEGPCYPRDAIPGGRNVETPYGIIRVYEWGPEDGEKALLLHGVSAPVLTMSSLADELALKGYRVLIFDLFGRGYSENLAGHDHDMQLYTTQILLALASSPLSWLGNESFHLIGYSFGGALAAGFTRFFPDIVKSLTLIAPGGLIRQNKTNWKQKLLYSTGIFPEWLLQYLVRKHITPPPNYNQRSGSPLLQAEGSPSQPDMRGGHDVTGGDSFDSAGISKFLPGITVEQTMAWQIARHPGFIPAFMSSLRHAPIFEQRALWSELSAKLRARKSRGSPLCGDKVLFVLGRVDPVIIGDELRQDSKAVLGGDLVEYLVMDAGHEIVMTKASEISAALSNFWKGHGL</sequence>
<dbReference type="InterPro" id="IPR000073">
    <property type="entry name" value="AB_hydrolase_1"/>
</dbReference>
<dbReference type="InterPro" id="IPR050266">
    <property type="entry name" value="AB_hydrolase_sf"/>
</dbReference>
<feature type="region of interest" description="Disordered" evidence="1">
    <location>
        <begin position="233"/>
        <end position="261"/>
    </location>
</feature>
<dbReference type="STRING" id="41688.A0A2N3N724"/>
<dbReference type="GO" id="GO:0047372">
    <property type="term" value="F:monoacylglycerol lipase activity"/>
    <property type="evidence" value="ECO:0007669"/>
    <property type="project" value="TreeGrafter"/>
</dbReference>
<protein>
    <recommendedName>
        <fullName evidence="2">AB hydrolase-1 domain-containing protein</fullName>
    </recommendedName>
</protein>
<dbReference type="InterPro" id="IPR029058">
    <property type="entry name" value="AB_hydrolase_fold"/>
</dbReference>
<evidence type="ECO:0000313" key="4">
    <source>
        <dbReference type="Proteomes" id="UP000233524"/>
    </source>
</evidence>
<dbReference type="OrthoDB" id="408373at2759"/>
<accession>A0A2N3N724</accession>
<dbReference type="PANTHER" id="PTHR43798">
    <property type="entry name" value="MONOACYLGLYCEROL LIPASE"/>
    <property type="match status" value="1"/>
</dbReference>
<evidence type="ECO:0000256" key="1">
    <source>
        <dbReference type="SAM" id="MobiDB-lite"/>
    </source>
</evidence>
<dbReference type="GO" id="GO:0046464">
    <property type="term" value="P:acylglycerol catabolic process"/>
    <property type="evidence" value="ECO:0007669"/>
    <property type="project" value="TreeGrafter"/>
</dbReference>
<dbReference type="InParanoid" id="A0A2N3N724"/>
<proteinExistence type="predicted"/>
<feature type="compositionally biased region" description="Polar residues" evidence="1">
    <location>
        <begin position="233"/>
        <end position="250"/>
    </location>
</feature>
<keyword evidence="4" id="KW-1185">Reference proteome</keyword>
<comment type="caution">
    <text evidence="3">The sequence shown here is derived from an EMBL/GenBank/DDBJ whole genome shotgun (WGS) entry which is preliminary data.</text>
</comment>
<reference evidence="3 4" key="1">
    <citation type="journal article" date="2017" name="G3 (Bethesda)">
        <title>First Draft Genome Sequence of the Pathogenic Fungus Lomentospora prolificans (Formerly Scedosporium prolificans).</title>
        <authorList>
            <person name="Luo R."/>
            <person name="Zimin A."/>
            <person name="Workman R."/>
            <person name="Fan Y."/>
            <person name="Pertea G."/>
            <person name="Grossman N."/>
            <person name="Wear M.P."/>
            <person name="Jia B."/>
            <person name="Miller H."/>
            <person name="Casadevall A."/>
            <person name="Timp W."/>
            <person name="Zhang S.X."/>
            <person name="Salzberg S.L."/>
        </authorList>
    </citation>
    <scope>NUCLEOTIDE SEQUENCE [LARGE SCALE GENOMIC DNA]</scope>
    <source>
        <strain evidence="3 4">JHH-5317</strain>
    </source>
</reference>
<dbReference type="PRINTS" id="PR00111">
    <property type="entry name" value="ABHYDROLASE"/>
</dbReference>
<dbReference type="Pfam" id="PF00561">
    <property type="entry name" value="Abhydrolase_1"/>
    <property type="match status" value="1"/>
</dbReference>
<dbReference type="EMBL" id="NLAX01000700">
    <property type="protein sequence ID" value="PKS08207.1"/>
    <property type="molecule type" value="Genomic_DNA"/>
</dbReference>
<evidence type="ECO:0000259" key="2">
    <source>
        <dbReference type="Pfam" id="PF00561"/>
    </source>
</evidence>
<dbReference type="Proteomes" id="UP000233524">
    <property type="component" value="Unassembled WGS sequence"/>
</dbReference>
<dbReference type="SUPFAM" id="SSF53474">
    <property type="entry name" value="alpha/beta-Hydrolases"/>
    <property type="match status" value="1"/>
</dbReference>
<dbReference type="VEuPathDB" id="FungiDB:jhhlp_005484"/>
<organism evidence="3 4">
    <name type="scientific">Lomentospora prolificans</name>
    <dbReference type="NCBI Taxonomy" id="41688"/>
    <lineage>
        <taxon>Eukaryota</taxon>
        <taxon>Fungi</taxon>
        <taxon>Dikarya</taxon>
        <taxon>Ascomycota</taxon>
        <taxon>Pezizomycotina</taxon>
        <taxon>Sordariomycetes</taxon>
        <taxon>Hypocreomycetidae</taxon>
        <taxon>Microascales</taxon>
        <taxon>Microascaceae</taxon>
        <taxon>Lomentospora</taxon>
    </lineage>
</organism>
<gene>
    <name evidence="3" type="ORF">jhhlp_005484</name>
</gene>
<dbReference type="GO" id="GO:0016020">
    <property type="term" value="C:membrane"/>
    <property type="evidence" value="ECO:0007669"/>
    <property type="project" value="TreeGrafter"/>
</dbReference>
<feature type="domain" description="AB hydrolase-1" evidence="2">
    <location>
        <begin position="90"/>
        <end position="221"/>
    </location>
</feature>
<dbReference type="Gene3D" id="3.40.50.1820">
    <property type="entry name" value="alpha/beta hydrolase"/>
    <property type="match status" value="1"/>
</dbReference>
<evidence type="ECO:0000313" key="3">
    <source>
        <dbReference type="EMBL" id="PKS08207.1"/>
    </source>
</evidence>
<name>A0A2N3N724_9PEZI</name>
<dbReference type="AlphaFoldDB" id="A0A2N3N724"/>